<feature type="domain" description="EML-like first beta-propeller" evidence="11">
    <location>
        <begin position="166"/>
        <end position="387"/>
    </location>
</feature>
<keyword evidence="5 9" id="KW-0175">Coiled coil</keyword>
<evidence type="ECO:0000256" key="3">
    <source>
        <dbReference type="ARBA" id="ARBA00022574"/>
    </source>
</evidence>
<feature type="compositionally biased region" description="Basic and acidic residues" evidence="10">
    <location>
        <begin position="45"/>
        <end position="84"/>
    </location>
</feature>
<feature type="region of interest" description="Disordered" evidence="10">
    <location>
        <begin position="1"/>
        <end position="93"/>
    </location>
</feature>
<feature type="compositionally biased region" description="Basic and acidic residues" evidence="10">
    <location>
        <begin position="967"/>
        <end position="978"/>
    </location>
</feature>
<sequence length="1665" mass="189082">MSEGNEEKPTEQTEQTENQEQSEQPKQDDQAVPEQKETAQPPAESQKEQTTEQSAEQHAEQPPEPPKEQQKPHPKEPSKFIEPKNDEDDSKSYLTPTYFYDDKKLFSESSGHTQFDETYEIFHIYGIDLTHRYNCIPLNETTLIVTAGNYSFFLDLVTGSEQIIPGHNSIIGCCAVHPNGQYVALGEGGENPLILIYHFPSLKLYRILKNGTEAAYTALNFSPDGSMLACVGTFPDYTLTIWDWEKENLILRAKAFSQEIFRVTFSEKLQGHLVTSGVGHIRFWEMARTFTGLKLQGEIGKFGNIEISDTSGYSMFDDGKVLSGSESGTLLLWQDAFVKCEFVRAGGKKCHKGMIEVVFHKGHDIITAGRDGAIRTWDYQTIDTAETDDTTVPIDLTMKTKLRIAKGASIRCMYPLGAEYLVVDSTNGLWRADLENKKVQIIQKFHSGPIRAIAFSPNAPLFVTGGEDGYIRLWDIPNKMLLSELKFESSLSRLVWAPLDLDPEGVSIYAGFHDGCIRVILAGKNGLVLKQPLKPHTAPVRDIVQAPGTKMLATTGDDGALFFFKVGNDLQPAGFTYINGRKPLTKEQITQSAITGEPIKDDRDYAHGVRIRWGDVVSVECDDGTVSSVSPPSDFPNENSESFYLDIPVETLKSGGFDENVTSIVSLDEGDVIGNKEGCVIFSEMKKKIFDSAVTSLGFSPDSSFFGAGSENGELFIFKQKDSRVRNIQPVELKEVEVTEQVEDIKKGDYSIEEEKQKSELDRRIKAADQTKDQKKQKIEELRQQFSNLVQQNMKAPSYLRLDSSAFKIDPFMYGLQEENSKKLEKEASVSTMWEAEKSRVALRKVRARLLRDMEEESFTVSSIDKPIRVSSFRISKLDAEVDEVLKETARSTQRGENADEDGSENPSNSADDQTNLNDVNSSNASTAELGQSTHNLISSPKGKGSPGRSLRGRRFNQQAPMKKIVHTPDEHTRMRQKRDERKRAIMEQKPPANYSDPADVQAIEIAKKTIGDYKLKDDPSYIAPEEDRMNAEKKRKQLMLLQNAIQTLKTDFNTKLKDLADLKAKLVKSIDNANRELEQISMTIGSDPQIEDRIRYHLDTEEPLCLSDKIEIVLPTPEAVSFAEKVAAAAKRRLEVQAGKQKQAAAPARRGGGAARKQQAVQKKKVDNKPKLSEIEQLEENEMKARLSFKRQRIIKKIKDSIQKFDQKVEEIQRERISVNSEVELAELRLIMMLREFKLLAKLEMKDHELNDKLKQREKDMNDIDSEVLTQEKNLKTQEHIIEESQKQLKKFQKQFEQMVDSTYKFHDHLAKIYGYNIRRNAKKNEGDEIEIDITTLDVEAVKKMFEAQSMDKEEDTCPAGCDPALFEKVLDLRELKMDIVEKINEATSLKEQITKQCNSILFKKKGLKTQYDQIKDEFTEFQHEKQRHLNELNFSLSLQFHQIQDLVTVESVGPDGKTPMTTKAMPQDLSNSLVFLRSGLRKLSQQEQNLKAEKSKLNEMLRNENANYKKDIKEKDGIDKQLTERTKKLAEIQKLKFGQPVDLVVLEQMRVNQEADQLKSQIKNVEKSQNDEMKEIEAQINEQTELLTQEVQRNTAVLGNLANLTQQQRDIETVLQNSRATQSSDDMNQDLGLQDTNKLYDEMERNNKLIDRLNEERKLLKKK</sequence>
<feature type="repeat" description="WD" evidence="8">
    <location>
        <begin position="365"/>
        <end position="387"/>
    </location>
</feature>
<feature type="region of interest" description="Disordered" evidence="10">
    <location>
        <begin position="886"/>
        <end position="978"/>
    </location>
</feature>
<evidence type="ECO:0000313" key="12">
    <source>
        <dbReference type="EMBL" id="KAK8893349.1"/>
    </source>
</evidence>
<dbReference type="PROSITE" id="PS50082">
    <property type="entry name" value="WD_REPEATS_2"/>
    <property type="match status" value="2"/>
</dbReference>
<evidence type="ECO:0000259" key="11">
    <source>
        <dbReference type="Pfam" id="PF23409"/>
    </source>
</evidence>
<feature type="coiled-coil region" evidence="9">
    <location>
        <begin position="1196"/>
        <end position="1303"/>
    </location>
</feature>
<feature type="compositionally biased region" description="Low complexity" evidence="10">
    <location>
        <begin position="939"/>
        <end position="948"/>
    </location>
</feature>
<dbReference type="InterPro" id="IPR015943">
    <property type="entry name" value="WD40/YVTN_repeat-like_dom_sf"/>
</dbReference>
<feature type="coiled-coil region" evidence="9">
    <location>
        <begin position="1032"/>
        <end position="1084"/>
    </location>
</feature>
<keyword evidence="13" id="KW-1185">Reference proteome</keyword>
<feature type="coiled-coil region" evidence="9">
    <location>
        <begin position="1482"/>
        <end position="1513"/>
    </location>
</feature>
<evidence type="ECO:0000256" key="6">
    <source>
        <dbReference type="ARBA" id="ARBA00023212"/>
    </source>
</evidence>
<evidence type="ECO:0000256" key="9">
    <source>
        <dbReference type="SAM" id="Coils"/>
    </source>
</evidence>
<evidence type="ECO:0000256" key="7">
    <source>
        <dbReference type="ARBA" id="ARBA00023273"/>
    </source>
</evidence>
<dbReference type="Proteomes" id="UP001470230">
    <property type="component" value="Unassembled WGS sequence"/>
</dbReference>
<dbReference type="Pfam" id="PF23409">
    <property type="entry name" value="Beta-prop_EML"/>
    <property type="match status" value="1"/>
</dbReference>
<dbReference type="Pfam" id="PF00400">
    <property type="entry name" value="WD40"/>
    <property type="match status" value="1"/>
</dbReference>
<dbReference type="InterPro" id="IPR055439">
    <property type="entry name" value="Beta-prop_EML_1st"/>
</dbReference>
<comment type="subcellular location">
    <subcellularLocation>
        <location evidence="1">Cytoplasm</location>
        <location evidence="1">Cytoskeleton</location>
        <location evidence="1">Cilium axoneme</location>
    </subcellularLocation>
</comment>
<dbReference type="EMBL" id="JAPFFF010000003">
    <property type="protein sequence ID" value="KAK8893349.1"/>
    <property type="molecule type" value="Genomic_DNA"/>
</dbReference>
<feature type="compositionally biased region" description="Low complexity" evidence="10">
    <location>
        <begin position="1140"/>
        <end position="1162"/>
    </location>
</feature>
<dbReference type="Gene3D" id="2.130.10.10">
    <property type="entry name" value="YVTN repeat-like/Quinoprotein amine dehydrogenase"/>
    <property type="match status" value="2"/>
</dbReference>
<feature type="coiled-coil region" evidence="9">
    <location>
        <begin position="1550"/>
        <end position="1595"/>
    </location>
</feature>
<organism evidence="12 13">
    <name type="scientific">Tritrichomonas musculus</name>
    <dbReference type="NCBI Taxonomy" id="1915356"/>
    <lineage>
        <taxon>Eukaryota</taxon>
        <taxon>Metamonada</taxon>
        <taxon>Parabasalia</taxon>
        <taxon>Tritrichomonadida</taxon>
        <taxon>Tritrichomonadidae</taxon>
        <taxon>Tritrichomonas</taxon>
    </lineage>
</organism>
<reference evidence="12 13" key="1">
    <citation type="submission" date="2024-04" db="EMBL/GenBank/DDBJ databases">
        <title>Tritrichomonas musculus Genome.</title>
        <authorList>
            <person name="Alves-Ferreira E."/>
            <person name="Grigg M."/>
            <person name="Lorenzi H."/>
            <person name="Galac M."/>
        </authorList>
    </citation>
    <scope>NUCLEOTIDE SEQUENCE [LARGE SCALE GENOMIC DNA]</scope>
    <source>
        <strain evidence="12 13">EAF2021</strain>
    </source>
</reference>
<evidence type="ECO:0000256" key="8">
    <source>
        <dbReference type="PROSITE-ProRule" id="PRU00221"/>
    </source>
</evidence>
<gene>
    <name evidence="12" type="ORF">M9Y10_021766</name>
</gene>
<feature type="coiled-coil region" evidence="9">
    <location>
        <begin position="1638"/>
        <end position="1665"/>
    </location>
</feature>
<evidence type="ECO:0000256" key="5">
    <source>
        <dbReference type="ARBA" id="ARBA00023054"/>
    </source>
</evidence>
<evidence type="ECO:0000256" key="4">
    <source>
        <dbReference type="ARBA" id="ARBA00022737"/>
    </source>
</evidence>
<dbReference type="InterPro" id="IPR036322">
    <property type="entry name" value="WD40_repeat_dom_sf"/>
</dbReference>
<evidence type="ECO:0000313" key="13">
    <source>
        <dbReference type="Proteomes" id="UP001470230"/>
    </source>
</evidence>
<keyword evidence="4" id="KW-0677">Repeat</keyword>
<feature type="compositionally biased region" description="Low complexity" evidence="10">
    <location>
        <begin position="12"/>
        <end position="22"/>
    </location>
</feature>
<feature type="compositionally biased region" description="Polar residues" evidence="10">
    <location>
        <begin position="905"/>
        <end position="938"/>
    </location>
</feature>
<feature type="coiled-coil region" evidence="9">
    <location>
        <begin position="758"/>
        <end position="792"/>
    </location>
</feature>
<evidence type="ECO:0000256" key="2">
    <source>
        <dbReference type="ARBA" id="ARBA00022490"/>
    </source>
</evidence>
<accession>A0ABR2KQB4</accession>
<feature type="coiled-coil region" evidence="9">
    <location>
        <begin position="1374"/>
        <end position="1433"/>
    </location>
</feature>
<dbReference type="SMART" id="SM00320">
    <property type="entry name" value="WD40"/>
    <property type="match status" value="7"/>
</dbReference>
<dbReference type="PANTHER" id="PTHR14885:SF3">
    <property type="entry name" value="CILIA- AND FLAGELLA-ASSOCIATED PROTEIN 44"/>
    <property type="match status" value="1"/>
</dbReference>
<dbReference type="InterPro" id="IPR001680">
    <property type="entry name" value="WD40_rpt"/>
</dbReference>
<feature type="compositionally biased region" description="Basic and acidic residues" evidence="10">
    <location>
        <begin position="1"/>
        <end position="11"/>
    </location>
</feature>
<feature type="compositionally biased region" description="Basic and acidic residues" evidence="10">
    <location>
        <begin position="23"/>
        <end position="37"/>
    </location>
</feature>
<proteinExistence type="predicted"/>
<protein>
    <submittedName>
        <fullName evidence="12">Microtubule binding</fullName>
    </submittedName>
</protein>
<keyword evidence="7" id="KW-0966">Cell projection</keyword>
<keyword evidence="3 8" id="KW-0853">WD repeat</keyword>
<evidence type="ECO:0000256" key="1">
    <source>
        <dbReference type="ARBA" id="ARBA00004430"/>
    </source>
</evidence>
<comment type="caution">
    <text evidence="12">The sequence shown here is derived from an EMBL/GenBank/DDBJ whole genome shotgun (WGS) entry which is preliminary data.</text>
</comment>
<name>A0ABR2KQB4_9EUKA</name>
<feature type="repeat" description="WD" evidence="8">
    <location>
        <begin position="443"/>
        <end position="484"/>
    </location>
</feature>
<keyword evidence="6" id="KW-0206">Cytoskeleton</keyword>
<keyword evidence="2" id="KW-0963">Cytoplasm</keyword>
<dbReference type="PANTHER" id="PTHR14885">
    <property type="entry name" value="CILIA- AND FLAGELLA-ASSOCIATED PROTEIN 43-RELATED"/>
    <property type="match status" value="1"/>
</dbReference>
<dbReference type="PROSITE" id="PS50294">
    <property type="entry name" value="WD_REPEATS_REGION"/>
    <property type="match status" value="1"/>
</dbReference>
<evidence type="ECO:0000256" key="10">
    <source>
        <dbReference type="SAM" id="MobiDB-lite"/>
    </source>
</evidence>
<dbReference type="SUPFAM" id="SSF75011">
    <property type="entry name" value="3-carboxy-cis,cis-mucoante lactonizing enzyme"/>
    <property type="match status" value="1"/>
</dbReference>
<feature type="region of interest" description="Disordered" evidence="10">
    <location>
        <begin position="1140"/>
        <end position="1169"/>
    </location>
</feature>
<dbReference type="SUPFAM" id="SSF50978">
    <property type="entry name" value="WD40 repeat-like"/>
    <property type="match status" value="1"/>
</dbReference>